<dbReference type="InterPro" id="IPR039418">
    <property type="entry name" value="LexA-like"/>
</dbReference>
<dbReference type="SUPFAM" id="SSF51306">
    <property type="entry name" value="LexA/Signal peptidase"/>
    <property type="match status" value="1"/>
</dbReference>
<evidence type="ECO:0000313" key="7">
    <source>
        <dbReference type="Proteomes" id="UP000675121"/>
    </source>
</evidence>
<keyword evidence="1" id="KW-0805">Transcription regulation</keyword>
<evidence type="ECO:0000256" key="3">
    <source>
        <dbReference type="ARBA" id="ARBA00023163"/>
    </source>
</evidence>
<dbReference type="InterPro" id="IPR010744">
    <property type="entry name" value="Phage_CI_N"/>
</dbReference>
<keyword evidence="2" id="KW-0238">DNA-binding</keyword>
<reference evidence="6" key="1">
    <citation type="submission" date="2021-02" db="EMBL/GenBank/DDBJ databases">
        <authorList>
            <person name="Vanwijnsberghe S."/>
        </authorList>
    </citation>
    <scope>NUCLEOTIDE SEQUENCE</scope>
    <source>
        <strain evidence="6">R-70211</strain>
    </source>
</reference>
<dbReference type="GO" id="GO:0045892">
    <property type="term" value="P:negative regulation of DNA-templated transcription"/>
    <property type="evidence" value="ECO:0007669"/>
    <property type="project" value="InterPro"/>
</dbReference>
<evidence type="ECO:0000313" key="6">
    <source>
        <dbReference type="EMBL" id="CAE6856291.1"/>
    </source>
</evidence>
<keyword evidence="3" id="KW-0804">Transcription</keyword>
<dbReference type="InterPro" id="IPR015927">
    <property type="entry name" value="Peptidase_S24_S26A/B/C"/>
</dbReference>
<evidence type="ECO:0000259" key="4">
    <source>
        <dbReference type="Pfam" id="PF00717"/>
    </source>
</evidence>
<proteinExistence type="predicted"/>
<evidence type="ECO:0000256" key="2">
    <source>
        <dbReference type="ARBA" id="ARBA00023125"/>
    </source>
</evidence>
<feature type="domain" description="Peptidase S24/S26A/S26B/S26C" evidence="4">
    <location>
        <begin position="109"/>
        <end position="211"/>
    </location>
</feature>
<organism evidence="6 7">
    <name type="scientific">Paraburkholderia domus</name>
    <dbReference type="NCBI Taxonomy" id="2793075"/>
    <lineage>
        <taxon>Bacteria</taxon>
        <taxon>Pseudomonadati</taxon>
        <taxon>Pseudomonadota</taxon>
        <taxon>Betaproteobacteria</taxon>
        <taxon>Burkholderiales</taxon>
        <taxon>Burkholderiaceae</taxon>
        <taxon>Paraburkholderia</taxon>
    </lineage>
</organism>
<feature type="domain" description="Bacteriophage CI repressor N-terminal" evidence="5">
    <location>
        <begin position="10"/>
        <end position="73"/>
    </location>
</feature>
<dbReference type="Pfam" id="PF00717">
    <property type="entry name" value="Peptidase_S24"/>
    <property type="match status" value="1"/>
</dbReference>
<dbReference type="RefSeq" id="WP_201138683.1">
    <property type="nucleotide sequence ID" value="NZ_CAJNAS010000001.1"/>
</dbReference>
<dbReference type="Proteomes" id="UP000675121">
    <property type="component" value="Unassembled WGS sequence"/>
</dbReference>
<dbReference type="InterPro" id="IPR001387">
    <property type="entry name" value="Cro/C1-type_HTH"/>
</dbReference>
<gene>
    <name evidence="6" type="ORF">R70211_00182</name>
</gene>
<dbReference type="PANTHER" id="PTHR40661:SF3">
    <property type="entry name" value="FELS-1 PROPHAGE TRANSCRIPTIONAL REGULATOR"/>
    <property type="match status" value="1"/>
</dbReference>
<dbReference type="InterPro" id="IPR036286">
    <property type="entry name" value="LexA/Signal_pep-like_sf"/>
</dbReference>
<dbReference type="Pfam" id="PF07022">
    <property type="entry name" value="Phage_CI_repr"/>
    <property type="match status" value="1"/>
</dbReference>
<dbReference type="CDD" id="cd06529">
    <property type="entry name" value="S24_LexA-like"/>
    <property type="match status" value="1"/>
</dbReference>
<dbReference type="PANTHER" id="PTHR40661">
    <property type="match status" value="1"/>
</dbReference>
<dbReference type="CDD" id="cd00093">
    <property type="entry name" value="HTH_XRE"/>
    <property type="match status" value="1"/>
</dbReference>
<protein>
    <recommendedName>
        <fullName evidence="8">Phage repressor protein C, contains Cro/C1-type HTH and peptisase s24 domains</fullName>
    </recommendedName>
</protein>
<keyword evidence="7" id="KW-1185">Reference proteome</keyword>
<comment type="caution">
    <text evidence="6">The sequence shown here is derived from an EMBL/GenBank/DDBJ whole genome shotgun (WGS) entry which is preliminary data.</text>
</comment>
<dbReference type="GO" id="GO:0003677">
    <property type="term" value="F:DNA binding"/>
    <property type="evidence" value="ECO:0007669"/>
    <property type="project" value="UniProtKB-KW"/>
</dbReference>
<dbReference type="AlphaFoldDB" id="A0A9N8MJ68"/>
<sequence>MTEKKALVQAIVDRLKDVVGVTKDVELAEALGASRSTPAVWKIRDRIPFAECMAVAEKYGVSLDWLVLGRGTPGIEEPELRLHPAVDDKALATVEFPAFDMPSFLDADSPQQSITMPAAWIEWQGVDPAEVIAMRYVGNNLAPTVNDGDVMLIDRRPRDIDGLFVVRLGDCIRGKRVQRMQGGALHLLNDNPIYQTEVIEASQIEAVEFIGYCFGVLRYVR</sequence>
<evidence type="ECO:0000259" key="5">
    <source>
        <dbReference type="Pfam" id="PF07022"/>
    </source>
</evidence>
<dbReference type="Gene3D" id="2.10.109.10">
    <property type="entry name" value="Umud Fragment, subunit A"/>
    <property type="match status" value="1"/>
</dbReference>
<name>A0A9N8MJ68_9BURK</name>
<accession>A0A9N8MJ68</accession>
<dbReference type="EMBL" id="CAJNAS010000001">
    <property type="protein sequence ID" value="CAE6856291.1"/>
    <property type="molecule type" value="Genomic_DNA"/>
</dbReference>
<dbReference type="InterPro" id="IPR010982">
    <property type="entry name" value="Lambda_DNA-bd_dom_sf"/>
</dbReference>
<dbReference type="Gene3D" id="1.10.260.40">
    <property type="entry name" value="lambda repressor-like DNA-binding domains"/>
    <property type="match status" value="1"/>
</dbReference>
<evidence type="ECO:0008006" key="8">
    <source>
        <dbReference type="Google" id="ProtNLM"/>
    </source>
</evidence>
<evidence type="ECO:0000256" key="1">
    <source>
        <dbReference type="ARBA" id="ARBA00023015"/>
    </source>
</evidence>